<proteinExistence type="predicted"/>
<evidence type="ECO:0000313" key="3">
    <source>
        <dbReference type="Proteomes" id="UP000824998"/>
    </source>
</evidence>
<dbReference type="Gene3D" id="3.40.50.720">
    <property type="entry name" value="NAD(P)-binding Rossmann-like Domain"/>
    <property type="match status" value="1"/>
</dbReference>
<accession>A0A9P7YAK8</accession>
<dbReference type="PANTHER" id="PTHR22604:SF105">
    <property type="entry name" value="TRANS-1,2-DIHYDROBENZENE-1,2-DIOL DEHYDROGENASE"/>
    <property type="match status" value="1"/>
</dbReference>
<dbReference type="AlphaFoldDB" id="A0A9P7YAK8"/>
<name>A0A9P7YAK8_9HELO</name>
<dbReference type="InterPro" id="IPR050984">
    <property type="entry name" value="Gfo/Idh/MocA_domain"/>
</dbReference>
<dbReference type="OrthoDB" id="2129491at2759"/>
<keyword evidence="1" id="KW-0560">Oxidoreductase</keyword>
<comment type="caution">
    <text evidence="2">The sequence shown here is derived from an EMBL/GenBank/DDBJ whole genome shotgun (WGS) entry which is preliminary data.</text>
</comment>
<protein>
    <submittedName>
        <fullName evidence="2">Uncharacterized protein</fullName>
    </submittedName>
</protein>
<reference evidence="2" key="1">
    <citation type="journal article" date="2021" name="IMA Fungus">
        <title>Genomic characterization of three marine fungi, including Emericellopsis atlantica sp. nov. with signatures of a generalist lifestyle and marine biomass degradation.</title>
        <authorList>
            <person name="Hagestad O.C."/>
            <person name="Hou L."/>
            <person name="Andersen J.H."/>
            <person name="Hansen E.H."/>
            <person name="Altermark B."/>
            <person name="Li C."/>
            <person name="Kuhnert E."/>
            <person name="Cox R.J."/>
            <person name="Crous P.W."/>
            <person name="Spatafora J.W."/>
            <person name="Lail K."/>
            <person name="Amirebrahimi M."/>
            <person name="Lipzen A."/>
            <person name="Pangilinan J."/>
            <person name="Andreopoulos W."/>
            <person name="Hayes R.D."/>
            <person name="Ng V."/>
            <person name="Grigoriev I.V."/>
            <person name="Jackson S.A."/>
            <person name="Sutton T.D.S."/>
            <person name="Dobson A.D.W."/>
            <person name="Rama T."/>
        </authorList>
    </citation>
    <scope>NUCLEOTIDE SEQUENCE</scope>
    <source>
        <strain evidence="2">TRa018bII</strain>
    </source>
</reference>
<sequence>ISTPLALHYEETLFALSNKRNVLVEKLVMMSSAQLEHLCTISKEKAALLIEGIWTRYLPISIHIRDVRLPKIGEVKRVSSDFSASIWSPDG</sequence>
<evidence type="ECO:0000256" key="1">
    <source>
        <dbReference type="ARBA" id="ARBA00023002"/>
    </source>
</evidence>
<dbReference type="SUPFAM" id="SSF51735">
    <property type="entry name" value="NAD(P)-binding Rossmann-fold domains"/>
    <property type="match status" value="1"/>
</dbReference>
<dbReference type="InterPro" id="IPR036291">
    <property type="entry name" value="NAD(P)-bd_dom_sf"/>
</dbReference>
<gene>
    <name evidence="2" type="ORF">BJ875DRAFT_386825</name>
</gene>
<dbReference type="GO" id="GO:0016491">
    <property type="term" value="F:oxidoreductase activity"/>
    <property type="evidence" value="ECO:0007669"/>
    <property type="project" value="UniProtKB-KW"/>
</dbReference>
<keyword evidence="3" id="KW-1185">Reference proteome</keyword>
<dbReference type="PANTHER" id="PTHR22604">
    <property type="entry name" value="OXIDOREDUCTASES"/>
    <property type="match status" value="1"/>
</dbReference>
<organism evidence="2 3">
    <name type="scientific">Amylocarpus encephaloides</name>
    <dbReference type="NCBI Taxonomy" id="45428"/>
    <lineage>
        <taxon>Eukaryota</taxon>
        <taxon>Fungi</taxon>
        <taxon>Dikarya</taxon>
        <taxon>Ascomycota</taxon>
        <taxon>Pezizomycotina</taxon>
        <taxon>Leotiomycetes</taxon>
        <taxon>Helotiales</taxon>
        <taxon>Helotiales incertae sedis</taxon>
        <taxon>Amylocarpus</taxon>
    </lineage>
</organism>
<evidence type="ECO:0000313" key="2">
    <source>
        <dbReference type="EMBL" id="KAG9229682.1"/>
    </source>
</evidence>
<dbReference type="EMBL" id="MU251740">
    <property type="protein sequence ID" value="KAG9229682.1"/>
    <property type="molecule type" value="Genomic_DNA"/>
</dbReference>
<dbReference type="Proteomes" id="UP000824998">
    <property type="component" value="Unassembled WGS sequence"/>
</dbReference>
<feature type="non-terminal residue" evidence="2">
    <location>
        <position position="1"/>
    </location>
</feature>